<dbReference type="PANTHER" id="PTHR10900">
    <property type="entry name" value="PERIOSTIN-RELATED"/>
    <property type="match status" value="1"/>
</dbReference>
<keyword evidence="4" id="KW-1185">Reference proteome</keyword>
<dbReference type="InParanoid" id="A0A540VCH1"/>
<name>A0A540VCH1_9CHLR</name>
<dbReference type="SMART" id="SM00554">
    <property type="entry name" value="FAS1"/>
    <property type="match status" value="2"/>
</dbReference>
<accession>A0A540VCH1</accession>
<organism evidence="3 4">
    <name type="scientific">Litorilinea aerophila</name>
    <dbReference type="NCBI Taxonomy" id="1204385"/>
    <lineage>
        <taxon>Bacteria</taxon>
        <taxon>Bacillati</taxon>
        <taxon>Chloroflexota</taxon>
        <taxon>Caldilineae</taxon>
        <taxon>Caldilineales</taxon>
        <taxon>Caldilineaceae</taxon>
        <taxon>Litorilinea</taxon>
    </lineage>
</organism>
<dbReference type="FunFam" id="2.30.180.10:FF:000019">
    <property type="entry name" value="Cell surface lipoprotein"/>
    <property type="match status" value="2"/>
</dbReference>
<dbReference type="Proteomes" id="UP000317371">
    <property type="component" value="Unassembled WGS sequence"/>
</dbReference>
<dbReference type="Gene3D" id="2.30.180.10">
    <property type="entry name" value="FAS1 domain"/>
    <property type="match status" value="2"/>
</dbReference>
<sequence>MKGFTLLALSLVALLVVACAPVAPPATPMAPAETPAAEESVELADIVDTAMAAGNFTTLAAALDAAGLVETLKGEGPFTVFAPTDEAFAALPEGTVESLLADPSGALTEVLLYHVVSGKVMASDVVGLDGQQVETVGGAPITVSVSDGTVMINDATVIAADVEASNGVIHVIDKVLLPPTEEAMPEKTGPEMADIVDTAVAAGNFTTLVTALQAAGLVDTLKGEGPFTVFAPTDEAFAALPEGTVESLLADPSGALTQVLLYHVVSGKVMAADAMALDGQQVETVSGAPITVSVSDGKVMINDATVIAADIEASNGVIHAIDKVLLPPTE</sequence>
<feature type="domain" description="FAS1" evidence="2">
    <location>
        <begin position="192"/>
        <end position="325"/>
    </location>
</feature>
<dbReference type="AlphaFoldDB" id="A0A540VCH1"/>
<feature type="signal peptide" evidence="1">
    <location>
        <begin position="1"/>
        <end position="25"/>
    </location>
</feature>
<dbReference type="PROSITE" id="PS51257">
    <property type="entry name" value="PROKAR_LIPOPROTEIN"/>
    <property type="match status" value="1"/>
</dbReference>
<dbReference type="EMBL" id="VIGC01000023">
    <property type="protein sequence ID" value="TQE94468.1"/>
    <property type="molecule type" value="Genomic_DNA"/>
</dbReference>
<dbReference type="OrthoDB" id="9800666at2"/>
<protein>
    <submittedName>
        <fullName evidence="3">Fasciclin domain-containing protein</fullName>
    </submittedName>
</protein>
<dbReference type="SUPFAM" id="SSF82153">
    <property type="entry name" value="FAS1 domain"/>
    <property type="match status" value="2"/>
</dbReference>
<comment type="caution">
    <text evidence="3">The sequence shown here is derived from an EMBL/GenBank/DDBJ whole genome shotgun (WGS) entry which is preliminary data.</text>
</comment>
<feature type="chain" id="PRO_5022079809" evidence="1">
    <location>
        <begin position="26"/>
        <end position="330"/>
    </location>
</feature>
<evidence type="ECO:0000256" key="1">
    <source>
        <dbReference type="SAM" id="SignalP"/>
    </source>
</evidence>
<dbReference type="InterPro" id="IPR036378">
    <property type="entry name" value="FAS1_dom_sf"/>
</dbReference>
<evidence type="ECO:0000313" key="4">
    <source>
        <dbReference type="Proteomes" id="UP000317371"/>
    </source>
</evidence>
<reference evidence="3 4" key="1">
    <citation type="submission" date="2019-06" db="EMBL/GenBank/DDBJ databases">
        <title>Genome sequence of Litorilinea aerophila BAA-2444.</title>
        <authorList>
            <person name="Maclea K.S."/>
            <person name="Maurais E.G."/>
            <person name="Iannazzi L.C."/>
        </authorList>
    </citation>
    <scope>NUCLEOTIDE SEQUENCE [LARGE SCALE GENOMIC DNA]</scope>
    <source>
        <strain evidence="3 4">ATCC BAA-2444</strain>
    </source>
</reference>
<feature type="domain" description="FAS1" evidence="2">
    <location>
        <begin position="43"/>
        <end position="176"/>
    </location>
</feature>
<dbReference type="PANTHER" id="PTHR10900:SF77">
    <property type="entry name" value="FI19380P1"/>
    <property type="match status" value="1"/>
</dbReference>
<evidence type="ECO:0000313" key="3">
    <source>
        <dbReference type="EMBL" id="TQE94468.1"/>
    </source>
</evidence>
<evidence type="ECO:0000259" key="2">
    <source>
        <dbReference type="PROSITE" id="PS50213"/>
    </source>
</evidence>
<dbReference type="Pfam" id="PF02469">
    <property type="entry name" value="Fasciclin"/>
    <property type="match status" value="2"/>
</dbReference>
<dbReference type="RefSeq" id="WP_141611215.1">
    <property type="nucleotide sequence ID" value="NZ_VIGC02000023.1"/>
</dbReference>
<keyword evidence="1" id="KW-0732">Signal</keyword>
<dbReference type="PROSITE" id="PS50213">
    <property type="entry name" value="FAS1"/>
    <property type="match status" value="2"/>
</dbReference>
<proteinExistence type="predicted"/>
<dbReference type="InterPro" id="IPR000782">
    <property type="entry name" value="FAS1_domain"/>
</dbReference>
<dbReference type="InterPro" id="IPR050904">
    <property type="entry name" value="Adhesion/Biosynth-related"/>
</dbReference>
<dbReference type="GO" id="GO:0005615">
    <property type="term" value="C:extracellular space"/>
    <property type="evidence" value="ECO:0007669"/>
    <property type="project" value="TreeGrafter"/>
</dbReference>
<gene>
    <name evidence="3" type="ORF">FKZ61_16295</name>
</gene>